<feature type="transmembrane region" description="Helical" evidence="2">
    <location>
        <begin position="39"/>
        <end position="58"/>
    </location>
</feature>
<accession>A0A420HSU1</accession>
<reference evidence="3 4" key="1">
    <citation type="journal article" date="2018" name="BMC Genomics">
        <title>Comparative genome analyses reveal sequence features reflecting distinct modes of host-adaptation between dicot and monocot powdery mildew.</title>
        <authorList>
            <person name="Wu Y."/>
            <person name="Ma X."/>
            <person name="Pan Z."/>
            <person name="Kale S.D."/>
            <person name="Song Y."/>
            <person name="King H."/>
            <person name="Zhang Q."/>
            <person name="Presley C."/>
            <person name="Deng X."/>
            <person name="Wei C.I."/>
            <person name="Xiao S."/>
        </authorList>
    </citation>
    <scope>NUCLEOTIDE SEQUENCE [LARGE SCALE GENOMIC DNA]</scope>
    <source>
        <strain evidence="3">UMSG3</strain>
    </source>
</reference>
<evidence type="ECO:0000256" key="1">
    <source>
        <dbReference type="SAM" id="MobiDB-lite"/>
    </source>
</evidence>
<dbReference type="AlphaFoldDB" id="A0A420HSU1"/>
<sequence>MHRIKSFRFLRLPKITVIQIRKEKCGMKFDTRQNYASEIIFKIILFFSFFITSILAQASPDGNIVPFSSTLPVCASKCGPLFDVQGKCVPPVTAAVDDSCFCLDSRLEPFRTGTAGVSTVCGPASCSAEADLQSLRQWYSTFCKAAISNNSDGRDTPNLAGSDSKNQSWIAGHRKWVAMLVIIFIFIAGAWISVYLFHKQYHRHRETQPEIADPIAWGPHQLQGATGGYSQNTSTSEKSTALNNAITGPGTNISAIPPTIKTSET</sequence>
<dbReference type="EMBL" id="MCBQ01016482">
    <property type="protein sequence ID" value="RKF60521.1"/>
    <property type="molecule type" value="Genomic_DNA"/>
</dbReference>
<keyword evidence="2" id="KW-1133">Transmembrane helix</keyword>
<name>A0A420HSU1_9PEZI</name>
<keyword evidence="2" id="KW-0472">Membrane</keyword>
<keyword evidence="2" id="KW-0812">Transmembrane</keyword>
<comment type="caution">
    <text evidence="3">The sequence shown here is derived from an EMBL/GenBank/DDBJ whole genome shotgun (WGS) entry which is preliminary data.</text>
</comment>
<keyword evidence="4" id="KW-1185">Reference proteome</keyword>
<feature type="transmembrane region" description="Helical" evidence="2">
    <location>
        <begin position="176"/>
        <end position="197"/>
    </location>
</feature>
<proteinExistence type="predicted"/>
<evidence type="ECO:0000313" key="3">
    <source>
        <dbReference type="EMBL" id="RKF60521.1"/>
    </source>
</evidence>
<protein>
    <submittedName>
        <fullName evidence="3">Putative integral membrane protein</fullName>
    </submittedName>
</protein>
<organism evidence="3 4">
    <name type="scientific">Golovinomyces cichoracearum</name>
    <dbReference type="NCBI Taxonomy" id="62708"/>
    <lineage>
        <taxon>Eukaryota</taxon>
        <taxon>Fungi</taxon>
        <taxon>Dikarya</taxon>
        <taxon>Ascomycota</taxon>
        <taxon>Pezizomycotina</taxon>
        <taxon>Leotiomycetes</taxon>
        <taxon>Erysiphales</taxon>
        <taxon>Erysiphaceae</taxon>
        <taxon>Golovinomyces</taxon>
    </lineage>
</organism>
<evidence type="ECO:0000313" key="4">
    <source>
        <dbReference type="Proteomes" id="UP000283383"/>
    </source>
</evidence>
<feature type="compositionally biased region" description="Polar residues" evidence="1">
    <location>
        <begin position="228"/>
        <end position="248"/>
    </location>
</feature>
<feature type="region of interest" description="Disordered" evidence="1">
    <location>
        <begin position="223"/>
        <end position="248"/>
    </location>
</feature>
<gene>
    <name evidence="3" type="ORF">GcM3_164009</name>
</gene>
<dbReference type="Proteomes" id="UP000283383">
    <property type="component" value="Unassembled WGS sequence"/>
</dbReference>
<evidence type="ECO:0000256" key="2">
    <source>
        <dbReference type="SAM" id="Phobius"/>
    </source>
</evidence>